<dbReference type="Pfam" id="PF25147">
    <property type="entry name" value="Ribophorin_II_C"/>
    <property type="match status" value="1"/>
</dbReference>
<comment type="subcellular location">
    <subcellularLocation>
        <location evidence="1">Endoplasmic reticulum membrane</location>
        <topology evidence="1">Multi-pass membrane protein</topology>
    </subcellularLocation>
</comment>
<feature type="transmembrane region" description="Helical" evidence="7">
    <location>
        <begin position="246"/>
        <end position="268"/>
    </location>
</feature>
<feature type="domain" description="Ribophorin II C-terminal" evidence="9">
    <location>
        <begin position="165"/>
        <end position="271"/>
    </location>
</feature>
<dbReference type="RefSeq" id="XP_051611112.1">
    <property type="nucleotide sequence ID" value="XM_051753406.1"/>
</dbReference>
<dbReference type="PANTHER" id="PTHR12640:SF0">
    <property type="entry name" value="DOLICHYL-DIPHOSPHOOLIGOSACCHARIDE--PROTEIN GLYCOSYLTRANSFERASE SUBUNIT 2"/>
    <property type="match status" value="1"/>
</dbReference>
<evidence type="ECO:0000259" key="9">
    <source>
        <dbReference type="Pfam" id="PF25147"/>
    </source>
</evidence>
<evidence type="ECO:0000256" key="3">
    <source>
        <dbReference type="ARBA" id="ARBA00022729"/>
    </source>
</evidence>
<sequence length="276" mass="30176">MKFTSTVSILTLAISTLSYGAITGTISSSGKTVHYGEIETQEIKVLPLESIKDTIDIKLKNDKLDGQPEQIMLSLSDSHKSNVATHYIPVVNGNNIKYSIKANSIPATLLSRSQLTLGLVIADSKTKSNLVKRLVDLKPSAELKKPVKQERKFQFGLQPEIHHIFKEDAKTVNPVVPVAFIAVAAATFLILLGSWAGFIGLDNLFSTLKSTSGGQLLQNVSFLLTLIGFEFNFVKYYLGQSIFTTLFYGSILALAAVYFGSSVLRYLAQNRALGKQ</sequence>
<evidence type="ECO:0000256" key="4">
    <source>
        <dbReference type="ARBA" id="ARBA00022824"/>
    </source>
</evidence>
<proteinExistence type="predicted"/>
<evidence type="ECO:0000256" key="1">
    <source>
        <dbReference type="ARBA" id="ARBA00004477"/>
    </source>
</evidence>
<keyword evidence="2 7" id="KW-0812">Transmembrane</keyword>
<name>A0AAD5BJL5_9ASCO</name>
<dbReference type="InterPro" id="IPR008814">
    <property type="entry name" value="Swp1"/>
</dbReference>
<evidence type="ECO:0000256" key="8">
    <source>
        <dbReference type="SAM" id="SignalP"/>
    </source>
</evidence>
<reference evidence="10 11" key="1">
    <citation type="journal article" date="2022" name="DNA Res.">
        <title>Genome analysis of five recently described species of the CUG-Ser clade uncovers Candida theae as a new hybrid lineage with pathogenic potential in the Candida parapsilosis species complex.</title>
        <authorList>
            <person name="Mixao V."/>
            <person name="Del Olmo V."/>
            <person name="Hegedusova E."/>
            <person name="Saus E."/>
            <person name="Pryszcz L."/>
            <person name="Cillingova A."/>
            <person name="Nosek J."/>
            <person name="Gabaldon T."/>
        </authorList>
    </citation>
    <scope>NUCLEOTIDE SEQUENCE [LARGE SCALE GENOMIC DNA]</scope>
    <source>
        <strain evidence="10 11">CBS 12239</strain>
    </source>
</reference>
<dbReference type="InterPro" id="IPR056790">
    <property type="entry name" value="Ribophorin_II_C"/>
</dbReference>
<evidence type="ECO:0000313" key="10">
    <source>
        <dbReference type="EMBL" id="KAI5967451.1"/>
    </source>
</evidence>
<dbReference type="EMBL" id="JAIHNG010000029">
    <property type="protein sequence ID" value="KAI5967451.1"/>
    <property type="molecule type" value="Genomic_DNA"/>
</dbReference>
<gene>
    <name evidence="10" type="ORF">KGF57_000394</name>
</gene>
<feature type="signal peptide" evidence="8">
    <location>
        <begin position="1"/>
        <end position="20"/>
    </location>
</feature>
<keyword evidence="5 7" id="KW-1133">Transmembrane helix</keyword>
<keyword evidence="11" id="KW-1185">Reference proteome</keyword>
<dbReference type="GO" id="GO:0006487">
    <property type="term" value="P:protein N-linked glycosylation"/>
    <property type="evidence" value="ECO:0007669"/>
    <property type="project" value="TreeGrafter"/>
</dbReference>
<dbReference type="AlphaFoldDB" id="A0AAD5BJL5"/>
<feature type="transmembrane region" description="Helical" evidence="7">
    <location>
        <begin position="216"/>
        <end position="234"/>
    </location>
</feature>
<keyword evidence="3 8" id="KW-0732">Signal</keyword>
<feature type="transmembrane region" description="Helical" evidence="7">
    <location>
        <begin position="178"/>
        <end position="204"/>
    </location>
</feature>
<protein>
    <recommendedName>
        <fullName evidence="9">Ribophorin II C-terminal domain-containing protein</fullName>
    </recommendedName>
</protein>
<accession>A0AAD5BJL5</accession>
<evidence type="ECO:0000256" key="5">
    <source>
        <dbReference type="ARBA" id="ARBA00022989"/>
    </source>
</evidence>
<evidence type="ECO:0000256" key="7">
    <source>
        <dbReference type="SAM" id="Phobius"/>
    </source>
</evidence>
<keyword evidence="4" id="KW-0256">Endoplasmic reticulum</keyword>
<feature type="chain" id="PRO_5042074944" description="Ribophorin II C-terminal domain-containing protein" evidence="8">
    <location>
        <begin position="21"/>
        <end position="276"/>
    </location>
</feature>
<dbReference type="GO" id="GO:0008250">
    <property type="term" value="C:oligosaccharyltransferase complex"/>
    <property type="evidence" value="ECO:0007669"/>
    <property type="project" value="InterPro"/>
</dbReference>
<evidence type="ECO:0000256" key="6">
    <source>
        <dbReference type="ARBA" id="ARBA00023136"/>
    </source>
</evidence>
<evidence type="ECO:0000313" key="11">
    <source>
        <dbReference type="Proteomes" id="UP001204833"/>
    </source>
</evidence>
<organism evidence="10 11">
    <name type="scientific">Candida theae</name>
    <dbReference type="NCBI Taxonomy" id="1198502"/>
    <lineage>
        <taxon>Eukaryota</taxon>
        <taxon>Fungi</taxon>
        <taxon>Dikarya</taxon>
        <taxon>Ascomycota</taxon>
        <taxon>Saccharomycotina</taxon>
        <taxon>Pichiomycetes</taxon>
        <taxon>Debaryomycetaceae</taxon>
        <taxon>Candida/Lodderomyces clade</taxon>
        <taxon>Candida</taxon>
    </lineage>
</organism>
<evidence type="ECO:0000256" key="2">
    <source>
        <dbReference type="ARBA" id="ARBA00022692"/>
    </source>
</evidence>
<dbReference type="PANTHER" id="PTHR12640">
    <property type="entry name" value="RIBOPHORIN II"/>
    <property type="match status" value="1"/>
</dbReference>
<dbReference type="Proteomes" id="UP001204833">
    <property type="component" value="Unassembled WGS sequence"/>
</dbReference>
<comment type="caution">
    <text evidence="10">The sequence shown here is derived from an EMBL/GenBank/DDBJ whole genome shotgun (WGS) entry which is preliminary data.</text>
</comment>
<dbReference type="GeneID" id="76148454"/>
<keyword evidence="6 7" id="KW-0472">Membrane</keyword>